<evidence type="ECO:0000313" key="3">
    <source>
        <dbReference type="Proteomes" id="UP000006038"/>
    </source>
</evidence>
<reference evidence="2" key="1">
    <citation type="journal article" date="2013" name="Nat. Commun.">
        <title>Whole-genome sequencing of Oryza brachyantha reveals mechanisms underlying Oryza genome evolution.</title>
        <authorList>
            <person name="Chen J."/>
            <person name="Huang Q."/>
            <person name="Gao D."/>
            <person name="Wang J."/>
            <person name="Lang Y."/>
            <person name="Liu T."/>
            <person name="Li B."/>
            <person name="Bai Z."/>
            <person name="Luis Goicoechea J."/>
            <person name="Liang C."/>
            <person name="Chen C."/>
            <person name="Zhang W."/>
            <person name="Sun S."/>
            <person name="Liao Y."/>
            <person name="Zhang X."/>
            <person name="Yang L."/>
            <person name="Song C."/>
            <person name="Wang M."/>
            <person name="Shi J."/>
            <person name="Liu G."/>
            <person name="Liu J."/>
            <person name="Zhou H."/>
            <person name="Zhou W."/>
            <person name="Yu Q."/>
            <person name="An N."/>
            <person name="Chen Y."/>
            <person name="Cai Q."/>
            <person name="Wang B."/>
            <person name="Liu B."/>
            <person name="Min J."/>
            <person name="Huang Y."/>
            <person name="Wu H."/>
            <person name="Li Z."/>
            <person name="Zhang Y."/>
            <person name="Yin Y."/>
            <person name="Song W."/>
            <person name="Jiang J."/>
            <person name="Jackson S.A."/>
            <person name="Wing R.A."/>
            <person name="Wang J."/>
            <person name="Chen M."/>
        </authorList>
    </citation>
    <scope>NUCLEOTIDE SEQUENCE [LARGE SCALE GENOMIC DNA]</scope>
    <source>
        <strain evidence="2">cv. IRGC 101232</strain>
    </source>
</reference>
<feature type="compositionally biased region" description="Low complexity" evidence="1">
    <location>
        <begin position="16"/>
        <end position="25"/>
    </location>
</feature>
<sequence>MTVGTTIVVTIAKPSKTPPAAAASPLTRQSDHHFSSTGGGEANITGEPLTIASATTVVATTKPSKPPPTAVVSPPTRQSDHHFPSSTVLEEEVITAYIYCMRSQFGMVDKVYFENTYISYMLKRDGTIGVIEHVDGTKKHLTMIVANYLKHELILVILDQNTRKLYILDPNPFNPIYKNNPNVRYVKKLLCLVEHFRKVMNIECFRST</sequence>
<dbReference type="HOGENOM" id="CLU_1322702_0_0_1"/>
<protein>
    <submittedName>
        <fullName evidence="2">Uncharacterized protein</fullName>
    </submittedName>
</protein>
<dbReference type="Proteomes" id="UP000006038">
    <property type="component" value="Chromosome 5"/>
</dbReference>
<keyword evidence="3" id="KW-1185">Reference proteome</keyword>
<evidence type="ECO:0000256" key="1">
    <source>
        <dbReference type="SAM" id="MobiDB-lite"/>
    </source>
</evidence>
<feature type="region of interest" description="Disordered" evidence="1">
    <location>
        <begin position="59"/>
        <end position="84"/>
    </location>
</feature>
<dbReference type="EnsemblPlants" id="OB05G20920.1">
    <property type="protein sequence ID" value="OB05G20920.1"/>
    <property type="gene ID" value="OB05G20920"/>
</dbReference>
<reference evidence="2" key="2">
    <citation type="submission" date="2013-04" db="UniProtKB">
        <authorList>
            <consortium name="EnsemblPlants"/>
        </authorList>
    </citation>
    <scope>IDENTIFICATION</scope>
</reference>
<name>J3M668_ORYBR</name>
<dbReference type="AlphaFoldDB" id="J3M668"/>
<accession>J3M668</accession>
<feature type="region of interest" description="Disordered" evidence="1">
    <location>
        <begin position="16"/>
        <end position="45"/>
    </location>
</feature>
<proteinExistence type="predicted"/>
<evidence type="ECO:0000313" key="2">
    <source>
        <dbReference type="EnsemblPlants" id="OB05G20920.1"/>
    </source>
</evidence>
<dbReference type="Gramene" id="OB05G20920.1">
    <property type="protein sequence ID" value="OB05G20920.1"/>
    <property type="gene ID" value="OB05G20920"/>
</dbReference>
<organism evidence="2">
    <name type="scientific">Oryza brachyantha</name>
    <name type="common">malo sina</name>
    <dbReference type="NCBI Taxonomy" id="4533"/>
    <lineage>
        <taxon>Eukaryota</taxon>
        <taxon>Viridiplantae</taxon>
        <taxon>Streptophyta</taxon>
        <taxon>Embryophyta</taxon>
        <taxon>Tracheophyta</taxon>
        <taxon>Spermatophyta</taxon>
        <taxon>Magnoliopsida</taxon>
        <taxon>Liliopsida</taxon>
        <taxon>Poales</taxon>
        <taxon>Poaceae</taxon>
        <taxon>BOP clade</taxon>
        <taxon>Oryzoideae</taxon>
        <taxon>Oryzeae</taxon>
        <taxon>Oryzinae</taxon>
        <taxon>Oryza</taxon>
    </lineage>
</organism>